<dbReference type="AlphaFoldDB" id="A0A7G3L6Y1"/>
<name>A0A7G3L6Y1_CITFR</name>
<proteinExistence type="predicted"/>
<feature type="region of interest" description="Disordered" evidence="1">
    <location>
        <begin position="476"/>
        <end position="497"/>
    </location>
</feature>
<keyword evidence="3" id="KW-0808">Transferase</keyword>
<feature type="compositionally biased region" description="Basic and acidic residues" evidence="1">
    <location>
        <begin position="789"/>
        <end position="798"/>
    </location>
</feature>
<evidence type="ECO:0000259" key="2">
    <source>
        <dbReference type="Pfam" id="PF18821"/>
    </source>
</evidence>
<keyword evidence="3" id="KW-0548">Nucleotidyltransferase</keyword>
<dbReference type="EC" id="2.7.7.-" evidence="3"/>
<sequence length="1175" mass="127448">MAKPEIATERTRLSIPFDDRQRAIRAAGKLADGSNALDYVKEEKVWYAQPGANLSRLKEWIFDPNKVIEEPPLDIQAIEDEFTAWLEERGAIIKDPIEFDGQKHYVDTVDGKAGSRKGVYAAFLDGRPAGWYRDYKNGGEIQKWVSTGAAPNPEQMAMLRADAAARREQRAAAQADKFDQTANRLMEEYNRLPDATGDLAYLKNKQVIAANGLKADERGNVVIPLFNADGEFRTLERIWSDGSKHLEKDGQAWGSFFVVGGQLKDGDNLLYAEGYATAASISEAINQPVIMTVNAGNMVEVAGRLKDTFPNSTHYFLADNDIYKDENVGLEKATEAAELTAGHVLVPAFSNPKEGLTDYNDLHVSEGLEQVRLQVEGAINQMNRVDTMPTDNPNITDVNHSSTDSAAVADPEKAAPVASAPAAAEPEETAPVASAPAAAEPEETAPVASAPAAAEAVEAAPVASAPAADEPVEVAPVASAPAAAEPEETAPVASAPAAAEAVEAAPVASAPAAAEPEETAPVASAPAAAEPVEVAPVASAPAAAEPEETAPVASAPAAAEPEETAPVASAPAAAEPEEAVPVSSTPAAAEPEYTAPTDRDGDDEESNSASDLEAYAAMMAFGGETTDSAQQKPERIAPSESVANTAPAENETEEKKKTNEELENGIRWATNDNAETPPKERIDLEGLIARFGYRAEKDYTAYTLDGQDAFYDYGSHLRMATPEASQSDEMILAAVLTADKQHHRGIEITGSDEFKERVFNLISEYNIEVKLTNPEQRVKLLELKKANETAKETAKENVADSNANKQEGANEKTNSSVQQNGMRWEESASVQPKKQNASDTQKEDKAAGEPWEKGVIVAHGRAKYEWKEDESMNYFVTLKNEHGEKTLWGKDLERAVKDAGVDTERLVTVRKLGFVDVEVNAPVRDESNKIVRYETIQTKRNEWEVKPVYPQPTAGNEQAYKPSELVPYDAATFQKLRTTIQQITGVDLSREAVPEKELYWFLPNGKPAPESMTKPTGYKLPQESKTAGTPLLIAPHKKGERPDYFLVESRKGFMQGIAKDKESGEYHSVIGKVNKRIDKDGNWKTYMTLSAINKNAESGIVLHGYGHVDQGGKNLLYKNTIANEKQPQHLQAASDEVKNKTVMKQLFHPSNAAKRKDDERREQTHAPVAKSAPRP</sequence>
<geneLocation type="plasmid" evidence="3">
    <name>pIT-Cfr-01/2015</name>
</geneLocation>
<feature type="region of interest" description="Disordered" evidence="1">
    <location>
        <begin position="789"/>
        <end position="853"/>
    </location>
</feature>
<dbReference type="Pfam" id="PF18821">
    <property type="entry name" value="LPD7"/>
    <property type="match status" value="1"/>
</dbReference>
<feature type="region of interest" description="Disordered" evidence="1">
    <location>
        <begin position="1147"/>
        <end position="1175"/>
    </location>
</feature>
<dbReference type="RefSeq" id="WP_015058939.1">
    <property type="nucleotide sequence ID" value="NZ_JBDYPJ010000029.1"/>
</dbReference>
<keyword evidence="3" id="KW-0614">Plasmid</keyword>
<feature type="compositionally biased region" description="Low complexity" evidence="1">
    <location>
        <begin position="414"/>
        <end position="452"/>
    </location>
</feature>
<feature type="region of interest" description="Disordered" evidence="1">
    <location>
        <begin position="508"/>
        <end position="527"/>
    </location>
</feature>
<accession>A0A7G3L6Y1</accession>
<reference evidence="3" key="1">
    <citation type="submission" date="2018-08" db="EMBL/GenBank/DDBJ databases">
        <authorList>
            <person name="D'Andrea M.M."/>
        </authorList>
    </citation>
    <scope>NUCLEOTIDE SEQUENCE</scope>
    <source>
        <strain evidence="3">IT-Cfr-01/2015</strain>
        <plasmid evidence="3">pIT-Cfr-01/2015</plasmid>
    </source>
</reference>
<feature type="region of interest" description="Disordered" evidence="1">
    <location>
        <begin position="625"/>
        <end position="662"/>
    </location>
</feature>
<feature type="compositionally biased region" description="Basic and acidic residues" evidence="1">
    <location>
        <begin position="1154"/>
        <end position="1164"/>
    </location>
</feature>
<feature type="domain" description="Large polyvalent protein-associated" evidence="2">
    <location>
        <begin position="695"/>
        <end position="777"/>
    </location>
</feature>
<evidence type="ECO:0000313" key="3">
    <source>
        <dbReference type="EMBL" id="QEQ71002.1"/>
    </source>
</evidence>
<feature type="region of interest" description="Disordered" evidence="1">
    <location>
        <begin position="383"/>
        <end position="452"/>
    </location>
</feature>
<feature type="region of interest" description="Disordered" evidence="1">
    <location>
        <begin position="536"/>
        <end position="608"/>
    </location>
</feature>
<feature type="compositionally biased region" description="Polar residues" evidence="1">
    <location>
        <begin position="383"/>
        <end position="405"/>
    </location>
</feature>
<protein>
    <submittedName>
        <fullName evidence="3">DNA primase Pri, phage-associated</fullName>
        <ecNumber evidence="3">2.7.7.-</ecNumber>
    </submittedName>
</protein>
<gene>
    <name evidence="3" type="primary">pri</name>
</gene>
<feature type="compositionally biased region" description="Polar residues" evidence="1">
    <location>
        <begin position="799"/>
        <end position="821"/>
    </location>
</feature>
<dbReference type="InterPro" id="IPR040677">
    <property type="entry name" value="LPD7"/>
</dbReference>
<dbReference type="EMBL" id="MH722216">
    <property type="protein sequence ID" value="QEQ71002.1"/>
    <property type="molecule type" value="Genomic_DNA"/>
</dbReference>
<feature type="compositionally biased region" description="Basic and acidic residues" evidence="1">
    <location>
        <begin position="840"/>
        <end position="852"/>
    </location>
</feature>
<organism evidence="3">
    <name type="scientific">Citrobacter freundii</name>
    <dbReference type="NCBI Taxonomy" id="546"/>
    <lineage>
        <taxon>Bacteria</taxon>
        <taxon>Pseudomonadati</taxon>
        <taxon>Pseudomonadota</taxon>
        <taxon>Gammaproteobacteria</taxon>
        <taxon>Enterobacterales</taxon>
        <taxon>Enterobacteriaceae</taxon>
        <taxon>Citrobacter</taxon>
        <taxon>Citrobacter freundii complex</taxon>
    </lineage>
</organism>
<evidence type="ECO:0000256" key="1">
    <source>
        <dbReference type="SAM" id="MobiDB-lite"/>
    </source>
</evidence>
<dbReference type="GO" id="GO:0016779">
    <property type="term" value="F:nucleotidyltransferase activity"/>
    <property type="evidence" value="ECO:0007669"/>
    <property type="project" value="UniProtKB-KW"/>
</dbReference>
<feature type="compositionally biased region" description="Low complexity" evidence="1">
    <location>
        <begin position="536"/>
        <end position="596"/>
    </location>
</feature>
<feature type="compositionally biased region" description="Polar residues" evidence="1">
    <location>
        <begin position="828"/>
        <end position="839"/>
    </location>
</feature>